<reference evidence="8 9" key="1">
    <citation type="submission" date="2018-04" db="EMBL/GenBank/DDBJ databases">
        <title>Novel Campyloabacter and Helicobacter Species and Strains.</title>
        <authorList>
            <person name="Mannion A.J."/>
            <person name="Shen Z."/>
            <person name="Fox J.G."/>
        </authorList>
    </citation>
    <scope>NUCLEOTIDE SEQUENCE [LARGE SCALE GENOMIC DNA]</scope>
    <source>
        <strain evidence="8 9">MIT 98-6070</strain>
    </source>
</reference>
<keyword evidence="7" id="KW-0963">Cytoplasm</keyword>
<evidence type="ECO:0000256" key="5">
    <source>
        <dbReference type="ARBA" id="ARBA00022801"/>
    </source>
</evidence>
<evidence type="ECO:0000256" key="4">
    <source>
        <dbReference type="ARBA" id="ARBA00022759"/>
    </source>
</evidence>
<dbReference type="RefSeq" id="WP_104699553.1">
    <property type="nucleotide sequence ID" value="NZ_FZPP01000007.1"/>
</dbReference>
<keyword evidence="7" id="KW-0698">rRNA processing</keyword>
<dbReference type="Pfam" id="PF02130">
    <property type="entry name" value="YbeY"/>
    <property type="match status" value="1"/>
</dbReference>
<dbReference type="GO" id="GO:0005737">
    <property type="term" value="C:cytoplasm"/>
    <property type="evidence" value="ECO:0007669"/>
    <property type="project" value="UniProtKB-SubCell"/>
</dbReference>
<dbReference type="OrthoDB" id="9807740at2"/>
<dbReference type="NCBIfam" id="TIGR00043">
    <property type="entry name" value="rRNA maturation RNase YbeY"/>
    <property type="match status" value="1"/>
</dbReference>
<organism evidence="8 9">
    <name type="scientific">Helicobacter marmotae</name>
    <dbReference type="NCBI Taxonomy" id="152490"/>
    <lineage>
        <taxon>Bacteria</taxon>
        <taxon>Pseudomonadati</taxon>
        <taxon>Campylobacterota</taxon>
        <taxon>Epsilonproteobacteria</taxon>
        <taxon>Campylobacterales</taxon>
        <taxon>Helicobacteraceae</taxon>
        <taxon>Helicobacter</taxon>
    </lineage>
</organism>
<dbReference type="HAMAP" id="MF_00009">
    <property type="entry name" value="Endoribonucl_YbeY"/>
    <property type="match status" value="1"/>
</dbReference>
<keyword evidence="9" id="KW-1185">Reference proteome</keyword>
<dbReference type="PROSITE" id="PS01306">
    <property type="entry name" value="UPF0054"/>
    <property type="match status" value="1"/>
</dbReference>
<comment type="caution">
    <text evidence="8">The sequence shown here is derived from an EMBL/GenBank/DDBJ whole genome shotgun (WGS) entry which is preliminary data.</text>
</comment>
<evidence type="ECO:0000256" key="7">
    <source>
        <dbReference type="HAMAP-Rule" id="MF_00009"/>
    </source>
</evidence>
<dbReference type="SUPFAM" id="SSF55486">
    <property type="entry name" value="Metalloproteases ('zincins'), catalytic domain"/>
    <property type="match status" value="1"/>
</dbReference>
<evidence type="ECO:0000256" key="3">
    <source>
        <dbReference type="ARBA" id="ARBA00022723"/>
    </source>
</evidence>
<dbReference type="InterPro" id="IPR020549">
    <property type="entry name" value="YbeY_CS"/>
</dbReference>
<comment type="cofactor">
    <cofactor evidence="7">
        <name>Zn(2+)</name>
        <dbReference type="ChEBI" id="CHEBI:29105"/>
    </cofactor>
    <text evidence="7">Binds 1 zinc ion.</text>
</comment>
<dbReference type="GO" id="GO:0006364">
    <property type="term" value="P:rRNA processing"/>
    <property type="evidence" value="ECO:0007669"/>
    <property type="project" value="UniProtKB-UniRule"/>
</dbReference>
<dbReference type="PANTHER" id="PTHR46986">
    <property type="entry name" value="ENDORIBONUCLEASE YBEY, CHLOROPLASTIC"/>
    <property type="match status" value="1"/>
</dbReference>
<dbReference type="AlphaFoldDB" id="A0A3D8I5M5"/>
<keyword evidence="2 7" id="KW-0540">Nuclease</keyword>
<dbReference type="Gene3D" id="3.40.390.30">
    <property type="entry name" value="Metalloproteases ('zincins'), catalytic domain"/>
    <property type="match status" value="1"/>
</dbReference>
<dbReference type="EC" id="3.1.-.-" evidence="7"/>
<evidence type="ECO:0000256" key="1">
    <source>
        <dbReference type="ARBA" id="ARBA00010875"/>
    </source>
</evidence>
<evidence type="ECO:0000313" key="8">
    <source>
        <dbReference type="EMBL" id="RDU60306.1"/>
    </source>
</evidence>
<dbReference type="GO" id="GO:0004521">
    <property type="term" value="F:RNA endonuclease activity"/>
    <property type="evidence" value="ECO:0007669"/>
    <property type="project" value="UniProtKB-UniRule"/>
</dbReference>
<comment type="similarity">
    <text evidence="1 7">Belongs to the endoribonuclease YbeY family.</text>
</comment>
<evidence type="ECO:0000256" key="6">
    <source>
        <dbReference type="ARBA" id="ARBA00022833"/>
    </source>
</evidence>
<protein>
    <recommendedName>
        <fullName evidence="7">Endoribonuclease YbeY</fullName>
        <ecNumber evidence="7">3.1.-.-</ecNumber>
    </recommendedName>
</protein>
<dbReference type="PANTHER" id="PTHR46986:SF1">
    <property type="entry name" value="ENDORIBONUCLEASE YBEY, CHLOROPLASTIC"/>
    <property type="match status" value="1"/>
</dbReference>
<evidence type="ECO:0000313" key="9">
    <source>
        <dbReference type="Proteomes" id="UP000256599"/>
    </source>
</evidence>
<feature type="binding site" evidence="7">
    <location>
        <position position="146"/>
    </location>
    <ligand>
        <name>Zn(2+)</name>
        <dbReference type="ChEBI" id="CHEBI:29105"/>
        <note>catalytic</note>
    </ligand>
</feature>
<keyword evidence="4 7" id="KW-0255">Endonuclease</keyword>
<keyword evidence="7" id="KW-0690">Ribosome biogenesis</keyword>
<feature type="binding site" evidence="7">
    <location>
        <position position="136"/>
    </location>
    <ligand>
        <name>Zn(2+)</name>
        <dbReference type="ChEBI" id="CHEBI:29105"/>
        <note>catalytic</note>
    </ligand>
</feature>
<name>A0A3D8I5M5_9HELI</name>
<feature type="binding site" evidence="7">
    <location>
        <position position="140"/>
    </location>
    <ligand>
        <name>Zn(2+)</name>
        <dbReference type="ChEBI" id="CHEBI:29105"/>
        <note>catalytic</note>
    </ligand>
</feature>
<accession>A0A3D8I5M5</accession>
<sequence length="176" mass="19657">MAILKAINSLITERLLDKHIPALDISSPIDLDFLEDVLRHIYTLGLLAYRVQNCVLEVIGLDNEGIRELNANFRGKDMPTDVLSFPLVCDMYSTDLAQNSAPICLGSIVINYEMAQDVAKRLQHSLRDELSLLFVHGFLHILGYDHEVDNGEQRALEQSIIESLGLAKSLIVRAEG</sequence>
<gene>
    <name evidence="7" type="primary">ybeY</name>
    <name evidence="8" type="ORF">CQA63_03580</name>
</gene>
<dbReference type="GO" id="GO:0004222">
    <property type="term" value="F:metalloendopeptidase activity"/>
    <property type="evidence" value="ECO:0007669"/>
    <property type="project" value="InterPro"/>
</dbReference>
<proteinExistence type="inferred from homology"/>
<comment type="subcellular location">
    <subcellularLocation>
        <location evidence="7">Cytoplasm</location>
    </subcellularLocation>
</comment>
<dbReference type="EMBL" id="NXLR01000004">
    <property type="protein sequence ID" value="RDU60306.1"/>
    <property type="molecule type" value="Genomic_DNA"/>
</dbReference>
<keyword evidence="6 7" id="KW-0862">Zinc</keyword>
<dbReference type="InterPro" id="IPR023091">
    <property type="entry name" value="MetalPrtase_cat_dom_sf_prd"/>
</dbReference>
<dbReference type="InterPro" id="IPR002036">
    <property type="entry name" value="YbeY"/>
</dbReference>
<comment type="function">
    <text evidence="7">Single strand-specific metallo-endoribonuclease involved in late-stage 70S ribosome quality control and in maturation of the 3' terminus of the 16S rRNA.</text>
</comment>
<dbReference type="GO" id="GO:0008270">
    <property type="term" value="F:zinc ion binding"/>
    <property type="evidence" value="ECO:0007669"/>
    <property type="project" value="UniProtKB-UniRule"/>
</dbReference>
<evidence type="ECO:0000256" key="2">
    <source>
        <dbReference type="ARBA" id="ARBA00022722"/>
    </source>
</evidence>
<keyword evidence="3 7" id="KW-0479">Metal-binding</keyword>
<dbReference type="Proteomes" id="UP000256599">
    <property type="component" value="Unassembled WGS sequence"/>
</dbReference>
<keyword evidence="5 7" id="KW-0378">Hydrolase</keyword>